<protein>
    <submittedName>
        <fullName evidence="2">Uncharacterized protein</fullName>
    </submittedName>
</protein>
<comment type="caution">
    <text evidence="2">The sequence shown here is derived from an EMBL/GenBank/DDBJ whole genome shotgun (WGS) entry which is preliminary data.</text>
</comment>
<keyword evidence="1" id="KW-0812">Transmembrane</keyword>
<reference evidence="2 3" key="1">
    <citation type="submission" date="2019-08" db="EMBL/GenBank/DDBJ databases">
        <title>Whole genome of Aphis craccivora.</title>
        <authorList>
            <person name="Voronova N.V."/>
            <person name="Shulinski R.S."/>
            <person name="Bandarenka Y.V."/>
            <person name="Zhorov D.G."/>
            <person name="Warner D."/>
        </authorList>
    </citation>
    <scope>NUCLEOTIDE SEQUENCE [LARGE SCALE GENOMIC DNA]</scope>
    <source>
        <strain evidence="2">180601</strain>
        <tissue evidence="2">Whole Body</tissue>
    </source>
</reference>
<keyword evidence="1" id="KW-1133">Transmembrane helix</keyword>
<keyword evidence="3" id="KW-1185">Reference proteome</keyword>
<keyword evidence="1" id="KW-0472">Membrane</keyword>
<evidence type="ECO:0000313" key="2">
    <source>
        <dbReference type="EMBL" id="KAF0747480.1"/>
    </source>
</evidence>
<dbReference type="Proteomes" id="UP000478052">
    <property type="component" value="Unassembled WGS sequence"/>
</dbReference>
<evidence type="ECO:0000256" key="1">
    <source>
        <dbReference type="SAM" id="Phobius"/>
    </source>
</evidence>
<organism evidence="2 3">
    <name type="scientific">Aphis craccivora</name>
    <name type="common">Cowpea aphid</name>
    <dbReference type="NCBI Taxonomy" id="307492"/>
    <lineage>
        <taxon>Eukaryota</taxon>
        <taxon>Metazoa</taxon>
        <taxon>Ecdysozoa</taxon>
        <taxon>Arthropoda</taxon>
        <taxon>Hexapoda</taxon>
        <taxon>Insecta</taxon>
        <taxon>Pterygota</taxon>
        <taxon>Neoptera</taxon>
        <taxon>Paraneoptera</taxon>
        <taxon>Hemiptera</taxon>
        <taxon>Sternorrhyncha</taxon>
        <taxon>Aphidomorpha</taxon>
        <taxon>Aphidoidea</taxon>
        <taxon>Aphididae</taxon>
        <taxon>Aphidini</taxon>
        <taxon>Aphis</taxon>
        <taxon>Aphis</taxon>
    </lineage>
</organism>
<gene>
    <name evidence="2" type="ORF">FWK35_00021179</name>
</gene>
<accession>A0A6G0Y1W7</accession>
<proteinExistence type="predicted"/>
<name>A0A6G0Y1W7_APHCR</name>
<dbReference type="EMBL" id="VUJU01006832">
    <property type="protein sequence ID" value="KAF0747480.1"/>
    <property type="molecule type" value="Genomic_DNA"/>
</dbReference>
<evidence type="ECO:0000313" key="3">
    <source>
        <dbReference type="Proteomes" id="UP000478052"/>
    </source>
</evidence>
<sequence>MFWLFMMTKLEYPNITVVWKGGTSLYTAQHKKGRGGVAGLEMGIFQMAWTILWSGGLAILLYLHCNSLVQSLRNSITNQHLESFMLMAIENKILMEIDNNIIINAVGEQDHKSENALTCCEAKETTANSNINLGIVVEIYHKIRCLMITKLEQLKNVAFQV</sequence>
<dbReference type="AlphaFoldDB" id="A0A6G0Y1W7"/>
<feature type="transmembrane region" description="Helical" evidence="1">
    <location>
        <begin position="44"/>
        <end position="63"/>
    </location>
</feature>